<keyword evidence="4" id="KW-1185">Reference proteome</keyword>
<dbReference type="InterPro" id="IPR011012">
    <property type="entry name" value="Longin-like_dom_sf"/>
</dbReference>
<dbReference type="WBParaSite" id="nRc.2.0.1.t10581-RA">
    <property type="protein sequence ID" value="nRc.2.0.1.t10581-RA"/>
    <property type="gene ID" value="nRc.2.0.1.g10581"/>
</dbReference>
<reference evidence="5" key="1">
    <citation type="submission" date="2022-11" db="UniProtKB">
        <authorList>
            <consortium name="WormBaseParasite"/>
        </authorList>
    </citation>
    <scope>IDENTIFICATION</scope>
</reference>
<evidence type="ECO:0000313" key="5">
    <source>
        <dbReference type="WBParaSite" id="nRc.2.0.1.t10581-RA"/>
    </source>
</evidence>
<proteinExistence type="inferred from homology"/>
<dbReference type="GO" id="GO:0048471">
    <property type="term" value="C:perinuclear region of cytoplasm"/>
    <property type="evidence" value="ECO:0007669"/>
    <property type="project" value="UniProtKB-SubCell"/>
</dbReference>
<dbReference type="OMA" id="HRNHIAH"/>
<organism evidence="4 5">
    <name type="scientific">Romanomermis culicivorax</name>
    <name type="common">Nematode worm</name>
    <dbReference type="NCBI Taxonomy" id="13658"/>
    <lineage>
        <taxon>Eukaryota</taxon>
        <taxon>Metazoa</taxon>
        <taxon>Ecdysozoa</taxon>
        <taxon>Nematoda</taxon>
        <taxon>Enoplea</taxon>
        <taxon>Dorylaimia</taxon>
        <taxon>Mermithida</taxon>
        <taxon>Mermithoidea</taxon>
        <taxon>Mermithidae</taxon>
        <taxon>Romanomermis</taxon>
    </lineage>
</organism>
<accession>A0A915IBE7</accession>
<name>A0A915IBE7_ROMCU</name>
<evidence type="ECO:0000313" key="4">
    <source>
        <dbReference type="Proteomes" id="UP000887565"/>
    </source>
</evidence>
<evidence type="ECO:0000256" key="3">
    <source>
        <dbReference type="ARBA" id="ARBA00022892"/>
    </source>
</evidence>
<dbReference type="GO" id="GO:0006888">
    <property type="term" value="P:endoplasmic reticulum to Golgi vesicle-mediated transport"/>
    <property type="evidence" value="ECO:0007669"/>
    <property type="project" value="InterPro"/>
</dbReference>
<dbReference type="PANTHER" id="PTHR12403">
    <property type="entry name" value="TRAFFICKING PROTEIN PARTICLE COMPLEX SUBUNIT 2"/>
    <property type="match status" value="1"/>
</dbReference>
<dbReference type="InterPro" id="IPR006722">
    <property type="entry name" value="Sedlin"/>
</dbReference>
<dbReference type="Proteomes" id="UP000887565">
    <property type="component" value="Unplaced"/>
</dbReference>
<dbReference type="CDD" id="cd14825">
    <property type="entry name" value="TRAPPC2_sedlin"/>
    <property type="match status" value="1"/>
</dbReference>
<keyword evidence="3" id="KW-0931">ER-Golgi transport</keyword>
<dbReference type="SUPFAM" id="SSF64356">
    <property type="entry name" value="SNARE-like"/>
    <property type="match status" value="1"/>
</dbReference>
<comment type="similarity">
    <text evidence="2">Belongs to the TRAPP small subunits family. Sedlin subfamily.</text>
</comment>
<evidence type="ECO:0000256" key="2">
    <source>
        <dbReference type="ARBA" id="ARBA00006626"/>
    </source>
</evidence>
<dbReference type="Pfam" id="PF04628">
    <property type="entry name" value="Sedlin_N"/>
    <property type="match status" value="1"/>
</dbReference>
<protein>
    <submittedName>
        <fullName evidence="5">Trafficking protein particle complex subunit 2</fullName>
    </submittedName>
</protein>
<dbReference type="AlphaFoldDB" id="A0A915IBE7"/>
<dbReference type="Gene3D" id="3.30.450.70">
    <property type="match status" value="1"/>
</dbReference>
<evidence type="ECO:0000256" key="1">
    <source>
        <dbReference type="ARBA" id="ARBA00004556"/>
    </source>
</evidence>
<keyword evidence="3" id="KW-0813">Transport</keyword>
<comment type="subcellular location">
    <subcellularLocation>
        <location evidence="1">Cytoplasm</location>
        <location evidence="1">Perinuclear region</location>
    </subcellularLocation>
</comment>
<sequence>MAEEVDNKHLKQFVAHASLDLVDESLLQNPNMYIKYVDKFNEWFVSAFITASRVRFLMLHNQKNEDGIKNFFQEIYELYIKVSRYVRLLRIRTASV</sequence>